<evidence type="ECO:0000256" key="8">
    <source>
        <dbReference type="ARBA" id="ARBA00023163"/>
    </source>
</evidence>
<evidence type="ECO:0000313" key="12">
    <source>
        <dbReference type="EMBL" id="KAE9607368.1"/>
    </source>
</evidence>
<dbReference type="PROSITE" id="PS51523">
    <property type="entry name" value="ZF_HD_DIMER"/>
    <property type="match status" value="1"/>
</dbReference>
<keyword evidence="2" id="KW-0479">Metal-binding</keyword>
<evidence type="ECO:0000313" key="13">
    <source>
        <dbReference type="Proteomes" id="UP000447434"/>
    </source>
</evidence>
<dbReference type="InterPro" id="IPR006456">
    <property type="entry name" value="ZF_HD_homeobox_Cys/His_dimer"/>
</dbReference>
<dbReference type="NCBIfam" id="TIGR01565">
    <property type="entry name" value="homeo_ZF_HD"/>
    <property type="match status" value="1"/>
</dbReference>
<evidence type="ECO:0000256" key="6">
    <source>
        <dbReference type="ARBA" id="ARBA00023125"/>
    </source>
</evidence>
<keyword evidence="3" id="KW-0863">Zinc-finger</keyword>
<accession>A0A6A4Q0M6</accession>
<feature type="region of interest" description="Disordered" evidence="10">
    <location>
        <begin position="291"/>
        <end position="321"/>
    </location>
</feature>
<dbReference type="AlphaFoldDB" id="A0A6A4Q0M6"/>
<feature type="domain" description="ZF-HD dimerization-type" evidence="11">
    <location>
        <begin position="61"/>
        <end position="112"/>
    </location>
</feature>
<dbReference type="Proteomes" id="UP000447434">
    <property type="component" value="Chromosome 9"/>
</dbReference>
<evidence type="ECO:0000256" key="10">
    <source>
        <dbReference type="SAM" id="MobiDB-lite"/>
    </source>
</evidence>
<reference evidence="13" key="1">
    <citation type="journal article" date="2020" name="Nat. Commun.">
        <title>Genome sequence of the cluster root forming white lupin.</title>
        <authorList>
            <person name="Hufnagel B."/>
            <person name="Marques A."/>
            <person name="Soriano A."/>
            <person name="Marques L."/>
            <person name="Divol F."/>
            <person name="Doumas P."/>
            <person name="Sallet E."/>
            <person name="Mancinotti D."/>
            <person name="Carrere S."/>
            <person name="Marande W."/>
            <person name="Arribat S."/>
            <person name="Keller J."/>
            <person name="Huneau C."/>
            <person name="Blein T."/>
            <person name="Aime D."/>
            <person name="Laguerre M."/>
            <person name="Taylor J."/>
            <person name="Schubert V."/>
            <person name="Nelson M."/>
            <person name="Geu-Flores F."/>
            <person name="Crespi M."/>
            <person name="Gallardo-Guerrero K."/>
            <person name="Delaux P.-M."/>
            <person name="Salse J."/>
            <person name="Berges H."/>
            <person name="Guyot R."/>
            <person name="Gouzy J."/>
            <person name="Peret B."/>
        </authorList>
    </citation>
    <scope>NUCLEOTIDE SEQUENCE [LARGE SCALE GENOMIC DNA]</scope>
    <source>
        <strain evidence="13">cv. Amiga</strain>
    </source>
</reference>
<dbReference type="GO" id="GO:0003700">
    <property type="term" value="F:DNA-binding transcription factor activity"/>
    <property type="evidence" value="ECO:0007669"/>
    <property type="project" value="TreeGrafter"/>
</dbReference>
<dbReference type="GO" id="GO:0008270">
    <property type="term" value="F:zinc ion binding"/>
    <property type="evidence" value="ECO:0007669"/>
    <property type="project" value="UniProtKB-KW"/>
</dbReference>
<evidence type="ECO:0000256" key="9">
    <source>
        <dbReference type="ARBA" id="ARBA00023242"/>
    </source>
</evidence>
<dbReference type="GO" id="GO:0000976">
    <property type="term" value="F:transcription cis-regulatory region binding"/>
    <property type="evidence" value="ECO:0007669"/>
    <property type="project" value="TreeGrafter"/>
</dbReference>
<sequence>MEKNMDLTPTICKDSQTPPPTQPINLNPPKSLSFTNATLKPYSTTTTSAIVPPPSSTVVSYKECLKNHAASIGGHAIDGCGEFMASSTGILTDPRSLVCAACGCHRNFHRRDPQEPQPPPTLLTCFYSTNPSSVTPTAPPPQLTPPQLPHRAMSQSTSPSLSSSPSHSPSPMSSTPSSPPPLSHVPPSSYVAPHMLLAFGNNNNAYSMDYQNRNFHSSSLVLKTETINLSGKKRYRTKFSLEQKEKMFSFSEKLGWRMQKGDDRSVQEFCSEIGVPRGVFKVWMHNNKSTLRKKSDSAPQIEKTDSDKEVGNGNGNGDGINNSFNINNNDIHKSEDNCVDVHISFNGLSS</sequence>
<feature type="compositionally biased region" description="Pro residues" evidence="10">
    <location>
        <begin position="137"/>
        <end position="148"/>
    </location>
</feature>
<evidence type="ECO:0000256" key="4">
    <source>
        <dbReference type="ARBA" id="ARBA00022833"/>
    </source>
</evidence>
<keyword evidence="7" id="KW-0371">Homeobox</keyword>
<keyword evidence="4" id="KW-0862">Zinc</keyword>
<organism evidence="12 13">
    <name type="scientific">Lupinus albus</name>
    <name type="common">White lupine</name>
    <name type="synonym">Lupinus termis</name>
    <dbReference type="NCBI Taxonomy" id="3870"/>
    <lineage>
        <taxon>Eukaryota</taxon>
        <taxon>Viridiplantae</taxon>
        <taxon>Streptophyta</taxon>
        <taxon>Embryophyta</taxon>
        <taxon>Tracheophyta</taxon>
        <taxon>Spermatophyta</taxon>
        <taxon>Magnoliopsida</taxon>
        <taxon>eudicotyledons</taxon>
        <taxon>Gunneridae</taxon>
        <taxon>Pentapetalae</taxon>
        <taxon>rosids</taxon>
        <taxon>fabids</taxon>
        <taxon>Fabales</taxon>
        <taxon>Fabaceae</taxon>
        <taxon>Papilionoideae</taxon>
        <taxon>50 kb inversion clade</taxon>
        <taxon>genistoids sensu lato</taxon>
        <taxon>core genistoids</taxon>
        <taxon>Genisteae</taxon>
        <taxon>Lupinus</taxon>
    </lineage>
</organism>
<dbReference type="SUPFAM" id="SSF46689">
    <property type="entry name" value="Homeodomain-like"/>
    <property type="match status" value="1"/>
</dbReference>
<keyword evidence="13" id="KW-1185">Reference proteome</keyword>
<dbReference type="Pfam" id="PF04770">
    <property type="entry name" value="ZF-HD_dimer"/>
    <property type="match status" value="1"/>
</dbReference>
<keyword evidence="9" id="KW-0539">Nucleus</keyword>
<name>A0A6A4Q0M6_LUPAL</name>
<feature type="region of interest" description="Disordered" evidence="10">
    <location>
        <begin position="132"/>
        <end position="186"/>
    </location>
</feature>
<evidence type="ECO:0000256" key="5">
    <source>
        <dbReference type="ARBA" id="ARBA00023015"/>
    </source>
</evidence>
<keyword evidence="5" id="KW-0805">Transcription regulation</keyword>
<dbReference type="GO" id="GO:0050793">
    <property type="term" value="P:regulation of developmental process"/>
    <property type="evidence" value="ECO:0007669"/>
    <property type="project" value="TreeGrafter"/>
</dbReference>
<dbReference type="InterPro" id="IPR009057">
    <property type="entry name" value="Homeodomain-like_sf"/>
</dbReference>
<evidence type="ECO:0000256" key="7">
    <source>
        <dbReference type="ARBA" id="ARBA00023155"/>
    </source>
</evidence>
<keyword evidence="6" id="KW-0238">DNA-binding</keyword>
<gene>
    <name evidence="12" type="ORF">Lalb_Chr09g0329271</name>
</gene>
<evidence type="ECO:0000256" key="1">
    <source>
        <dbReference type="ARBA" id="ARBA00004123"/>
    </source>
</evidence>
<dbReference type="OrthoDB" id="1929626at2759"/>
<dbReference type="FunFam" id="1.10.10.60:FF:000257">
    <property type="entry name" value="Zinc-finger homeodomain protein 2"/>
    <property type="match status" value="1"/>
</dbReference>
<comment type="caution">
    <text evidence="12">The sequence shown here is derived from an EMBL/GenBank/DDBJ whole genome shotgun (WGS) entry which is preliminary data.</text>
</comment>
<feature type="region of interest" description="Disordered" evidence="10">
    <location>
        <begin position="1"/>
        <end position="30"/>
    </location>
</feature>
<keyword evidence="8" id="KW-0804">Transcription</keyword>
<evidence type="ECO:0000259" key="11">
    <source>
        <dbReference type="PROSITE" id="PS51523"/>
    </source>
</evidence>
<feature type="compositionally biased region" description="Low complexity" evidence="10">
    <location>
        <begin position="153"/>
        <end position="176"/>
    </location>
</feature>
<dbReference type="InterPro" id="IPR006455">
    <property type="entry name" value="Homeodomain_ZF_HD"/>
</dbReference>
<dbReference type="EMBL" id="WOCE01000009">
    <property type="protein sequence ID" value="KAE9607368.1"/>
    <property type="molecule type" value="Genomic_DNA"/>
</dbReference>
<dbReference type="GO" id="GO:0005634">
    <property type="term" value="C:nucleus"/>
    <property type="evidence" value="ECO:0007669"/>
    <property type="project" value="UniProtKB-SubCell"/>
</dbReference>
<dbReference type="Gene3D" id="1.10.10.60">
    <property type="entry name" value="Homeodomain-like"/>
    <property type="match status" value="1"/>
</dbReference>
<protein>
    <submittedName>
        <fullName evidence="12">Putative transcription factor ZF-HD family</fullName>
    </submittedName>
</protein>
<dbReference type="PANTHER" id="PTHR31948:SF72">
    <property type="entry name" value="ZINC-FINGER HOMEODOMAIN PROTEIN 10"/>
    <property type="match status" value="1"/>
</dbReference>
<proteinExistence type="predicted"/>
<evidence type="ECO:0000256" key="2">
    <source>
        <dbReference type="ARBA" id="ARBA00022723"/>
    </source>
</evidence>
<evidence type="ECO:0000256" key="3">
    <source>
        <dbReference type="ARBA" id="ARBA00022771"/>
    </source>
</evidence>
<dbReference type="NCBIfam" id="TIGR01566">
    <property type="entry name" value="ZF_HD_prot_N"/>
    <property type="match status" value="1"/>
</dbReference>
<comment type="subcellular location">
    <subcellularLocation>
        <location evidence="1">Nucleus</location>
    </subcellularLocation>
</comment>
<dbReference type="PANTHER" id="PTHR31948">
    <property type="entry name" value="ZINC-FINGER HOMEODOMAIN PROTEIN 2"/>
    <property type="match status" value="1"/>
</dbReference>